<dbReference type="AlphaFoldDB" id="R4YSJ4"/>
<dbReference type="OrthoDB" id="9798009at2"/>
<keyword evidence="2" id="KW-0812">Transmembrane</keyword>
<dbReference type="KEGG" id="oai:OLEAN_C09230"/>
<proteinExistence type="predicted"/>
<name>R4YSJ4_OLEAN</name>
<keyword evidence="4" id="KW-1185">Reference proteome</keyword>
<dbReference type="SUPFAM" id="SSF58104">
    <property type="entry name" value="Methyl-accepting chemotaxis protein (MCP) signaling domain"/>
    <property type="match status" value="1"/>
</dbReference>
<sequence>MLEQFSPWTLVLIAIITVLTVYFHFFHYSSKTAELAPNILTSIGIFGTFLGVALGLWSFDTTDIHGSVPKLMDGLKTAFWSSIAGLLGALTIKLRSTFSQSGRATTTQTRAASIDDLDASLKLLANQFNPQNAESVPALLKNQHEENQNGVRQIVYVLEHYEERMADANAKALVEAIEAVMQDFNARINEQYGDNFKRLNESVGKMLDWQNNYRAQLQQLIDEQERTASSMKEASNAFEYMVKHANAFNGISESLQDLLSGLDAQRSNLQDQLGGLAAVVNNAAEGLPQLEERIGALTTGIAEQVQEQQRWTVEHITRAQEGIHQQMSDVMERSGAQLQQQQQLTHQQLMRIAEKVERQVAVLDDSMEEELNKALQSFGMQLTALSEKFVSDYSPLTQKLHDVVKLAEEIRSSKSSN</sequence>
<dbReference type="Gene3D" id="1.20.120.20">
    <property type="entry name" value="Apolipoprotein"/>
    <property type="match status" value="1"/>
</dbReference>
<dbReference type="EMBL" id="FO203512">
    <property type="protein sequence ID" value="CCK75099.1"/>
    <property type="molecule type" value="Genomic_DNA"/>
</dbReference>
<accession>R4YSJ4</accession>
<keyword evidence="1" id="KW-0175">Coiled coil</keyword>
<organism evidence="3 4">
    <name type="scientific">Oleispira antarctica RB-8</name>
    <dbReference type="NCBI Taxonomy" id="698738"/>
    <lineage>
        <taxon>Bacteria</taxon>
        <taxon>Pseudomonadati</taxon>
        <taxon>Pseudomonadota</taxon>
        <taxon>Gammaproteobacteria</taxon>
        <taxon>Oceanospirillales</taxon>
        <taxon>Oceanospirillaceae</taxon>
        <taxon>Oleispira</taxon>
    </lineage>
</organism>
<keyword evidence="2" id="KW-0472">Membrane</keyword>
<protein>
    <recommendedName>
        <fullName evidence="5">MotA/TolQ/ExbB proton channel domain-containing protein</fullName>
    </recommendedName>
</protein>
<evidence type="ECO:0000313" key="3">
    <source>
        <dbReference type="EMBL" id="CCK75099.1"/>
    </source>
</evidence>
<gene>
    <name evidence="3" type="ORF">OLEAN_C09230</name>
</gene>
<evidence type="ECO:0000256" key="1">
    <source>
        <dbReference type="SAM" id="Coils"/>
    </source>
</evidence>
<evidence type="ECO:0000256" key="2">
    <source>
        <dbReference type="SAM" id="Phobius"/>
    </source>
</evidence>
<reference evidence="3 4" key="1">
    <citation type="journal article" date="2013" name="Nat. Commun.">
        <title>Genome sequence and functional genomic analysis of the oil-degrading bacterium Oleispira antarctica.</title>
        <authorList>
            <person name="Kube M."/>
            <person name="Chernikova T.N."/>
            <person name="Al-Ramahi Y."/>
            <person name="Beloqui A."/>
            <person name="Lopez-Cortez N."/>
            <person name="Guazzaroni M.E."/>
            <person name="Heipieper H.J."/>
            <person name="Klages S."/>
            <person name="Kotsyurbenko O.R."/>
            <person name="Langer I."/>
            <person name="Nechitaylo T.Y."/>
            <person name="Lunsdorf H."/>
            <person name="Fernandez M."/>
            <person name="Juarez S."/>
            <person name="Ciordia S."/>
            <person name="Singer A."/>
            <person name="Kagan O."/>
            <person name="Egorova O."/>
            <person name="Petit P.A."/>
            <person name="Stogios P."/>
            <person name="Kim Y."/>
            <person name="Tchigvintsev A."/>
            <person name="Flick R."/>
            <person name="Denaro R."/>
            <person name="Genovese M."/>
            <person name="Albar J.P."/>
            <person name="Reva O.N."/>
            <person name="Martinez-Gomariz M."/>
            <person name="Tran H."/>
            <person name="Ferrer M."/>
            <person name="Savchenko A."/>
            <person name="Yakunin A.F."/>
            <person name="Yakimov M.M."/>
            <person name="Golyshina O.V."/>
            <person name="Reinhardt R."/>
            <person name="Golyshin P.N."/>
        </authorList>
    </citation>
    <scope>NUCLEOTIDE SEQUENCE [LARGE SCALE GENOMIC DNA]</scope>
</reference>
<dbReference type="Proteomes" id="UP000032749">
    <property type="component" value="Chromosome"/>
</dbReference>
<dbReference type="STRING" id="698738.OLEAN_C09230"/>
<evidence type="ECO:0000313" key="4">
    <source>
        <dbReference type="Proteomes" id="UP000032749"/>
    </source>
</evidence>
<feature type="transmembrane region" description="Helical" evidence="2">
    <location>
        <begin position="6"/>
        <end position="26"/>
    </location>
</feature>
<dbReference type="HOGENOM" id="CLU_039815_0_0_6"/>
<feature type="transmembrane region" description="Helical" evidence="2">
    <location>
        <begin position="77"/>
        <end position="94"/>
    </location>
</feature>
<feature type="coiled-coil region" evidence="1">
    <location>
        <begin position="214"/>
        <end position="272"/>
    </location>
</feature>
<keyword evidence="2" id="KW-1133">Transmembrane helix</keyword>
<feature type="transmembrane region" description="Helical" evidence="2">
    <location>
        <begin position="38"/>
        <end position="57"/>
    </location>
</feature>
<evidence type="ECO:0008006" key="5">
    <source>
        <dbReference type="Google" id="ProtNLM"/>
    </source>
</evidence>